<keyword evidence="2" id="KW-1185">Reference proteome</keyword>
<dbReference type="InterPro" id="IPR036397">
    <property type="entry name" value="RNaseH_sf"/>
</dbReference>
<dbReference type="AlphaFoldDB" id="A0A0B1S7S9"/>
<dbReference type="Gene3D" id="3.30.420.10">
    <property type="entry name" value="Ribonuclease H-like superfamily/Ribonuclease H"/>
    <property type="match status" value="1"/>
</dbReference>
<protein>
    <submittedName>
        <fullName evidence="1">Transposase</fullName>
    </submittedName>
</protein>
<evidence type="ECO:0000313" key="1">
    <source>
        <dbReference type="EMBL" id="KHJ79956.1"/>
    </source>
</evidence>
<evidence type="ECO:0000313" key="2">
    <source>
        <dbReference type="Proteomes" id="UP000053660"/>
    </source>
</evidence>
<sequence>MDIITGDEKWVTYVNVTRKRQWLQPGETGLETAKPELHPRMVMLSVWWNADGVIYWELLPNGSTVTADHYFRQLDEVASKVRGKQSNIYFLHDNARPHVLEGNVGTVRYFYWYVYMDTMAKR</sequence>
<reference evidence="1 2" key="1">
    <citation type="submission" date="2014-03" db="EMBL/GenBank/DDBJ databases">
        <title>Draft genome of the hookworm Oesophagostomum dentatum.</title>
        <authorList>
            <person name="Mitreva M."/>
        </authorList>
    </citation>
    <scope>NUCLEOTIDE SEQUENCE [LARGE SCALE GENOMIC DNA]</scope>
    <source>
        <strain evidence="1 2">OD-Hann</strain>
    </source>
</reference>
<dbReference type="GO" id="GO:0003676">
    <property type="term" value="F:nucleic acid binding"/>
    <property type="evidence" value="ECO:0007669"/>
    <property type="project" value="InterPro"/>
</dbReference>
<dbReference type="PANTHER" id="PTHR46060:SF1">
    <property type="entry name" value="MARINER MOS1 TRANSPOSASE-LIKE PROTEIN"/>
    <property type="match status" value="1"/>
</dbReference>
<dbReference type="Pfam" id="PF01359">
    <property type="entry name" value="Transposase_1"/>
    <property type="match status" value="1"/>
</dbReference>
<dbReference type="Proteomes" id="UP000053660">
    <property type="component" value="Unassembled WGS sequence"/>
</dbReference>
<gene>
    <name evidence="1" type="ORF">OESDEN_20379</name>
</gene>
<organism evidence="1 2">
    <name type="scientific">Oesophagostomum dentatum</name>
    <name type="common">Nodular worm</name>
    <dbReference type="NCBI Taxonomy" id="61180"/>
    <lineage>
        <taxon>Eukaryota</taxon>
        <taxon>Metazoa</taxon>
        <taxon>Ecdysozoa</taxon>
        <taxon>Nematoda</taxon>
        <taxon>Chromadorea</taxon>
        <taxon>Rhabditida</taxon>
        <taxon>Rhabditina</taxon>
        <taxon>Rhabditomorpha</taxon>
        <taxon>Strongyloidea</taxon>
        <taxon>Strongylidae</taxon>
        <taxon>Oesophagostomum</taxon>
    </lineage>
</organism>
<dbReference type="OrthoDB" id="9970333at2759"/>
<dbReference type="InterPro" id="IPR001888">
    <property type="entry name" value="Transposase_1"/>
</dbReference>
<dbReference type="InterPro" id="IPR052709">
    <property type="entry name" value="Transposase-MT_Hybrid"/>
</dbReference>
<proteinExistence type="predicted"/>
<dbReference type="PANTHER" id="PTHR46060">
    <property type="entry name" value="MARINER MOS1 TRANSPOSASE-LIKE PROTEIN"/>
    <property type="match status" value="1"/>
</dbReference>
<accession>A0A0B1S7S9</accession>
<dbReference type="EMBL" id="KN602453">
    <property type="protein sequence ID" value="KHJ79956.1"/>
    <property type="molecule type" value="Genomic_DNA"/>
</dbReference>
<name>A0A0B1S7S9_OESDE</name>